<reference evidence="1" key="1">
    <citation type="submission" date="2020-03" db="EMBL/GenBank/DDBJ databases">
        <title>A transcriptome and proteome of the tick Rhipicephalus microplus shaped by the genetic composition of its hosts and developmental stage.</title>
        <authorList>
            <person name="Garcia G.R."/>
            <person name="Ribeiro J.M.C."/>
            <person name="Maruyama S.R."/>
            <person name="Gardinasse L.G."/>
            <person name="Nelson K."/>
            <person name="Ferreira B.R."/>
            <person name="Andrade T.G."/>
            <person name="Santos I.K.F.M."/>
        </authorList>
    </citation>
    <scope>NUCLEOTIDE SEQUENCE</scope>
    <source>
        <strain evidence="1">NSGR</strain>
        <tissue evidence="1">Salivary glands</tissue>
    </source>
</reference>
<accession>A0A6G5AFN5</accession>
<organism evidence="1">
    <name type="scientific">Rhipicephalus microplus</name>
    <name type="common">Cattle tick</name>
    <name type="synonym">Boophilus microplus</name>
    <dbReference type="NCBI Taxonomy" id="6941"/>
    <lineage>
        <taxon>Eukaryota</taxon>
        <taxon>Metazoa</taxon>
        <taxon>Ecdysozoa</taxon>
        <taxon>Arthropoda</taxon>
        <taxon>Chelicerata</taxon>
        <taxon>Arachnida</taxon>
        <taxon>Acari</taxon>
        <taxon>Parasitiformes</taxon>
        <taxon>Ixodida</taxon>
        <taxon>Ixodoidea</taxon>
        <taxon>Ixodidae</taxon>
        <taxon>Rhipicephalinae</taxon>
        <taxon>Rhipicephalus</taxon>
        <taxon>Boophilus</taxon>
    </lineage>
</organism>
<evidence type="ECO:0000313" key="1">
    <source>
        <dbReference type="EMBL" id="NIE49805.1"/>
    </source>
</evidence>
<protein>
    <submittedName>
        <fullName evidence="1">Uncharacterized protein</fullName>
    </submittedName>
</protein>
<proteinExistence type="predicted"/>
<dbReference type="AlphaFoldDB" id="A0A6G5AFN5"/>
<dbReference type="EMBL" id="GIKN01007532">
    <property type="protein sequence ID" value="NIE49805.1"/>
    <property type="molecule type" value="Transcribed_RNA"/>
</dbReference>
<name>A0A6G5AFN5_RHIMP</name>
<sequence length="116" mass="13088">MLLQGKLQGHPVGMIEHTSIARHLTTIKRIEVKQKACGWAMNAECSMIAQGEFHEGKGANKKAPLHFINTLYTEEPRPLRISLCMLKTIASLHAKNSYATEPTCDIHWHTSCIYLF</sequence>